<dbReference type="CDD" id="cd13969">
    <property type="entry name" value="ADCK1-like"/>
    <property type="match status" value="1"/>
</dbReference>
<dbReference type="Pfam" id="PF03109">
    <property type="entry name" value="ABC1"/>
    <property type="match status" value="1"/>
</dbReference>
<dbReference type="InterPro" id="IPR045307">
    <property type="entry name" value="ADCK1_dom"/>
</dbReference>
<evidence type="ECO:0000313" key="3">
    <source>
        <dbReference type="EMBL" id="GLC56528.1"/>
    </source>
</evidence>
<protein>
    <recommendedName>
        <fullName evidence="2">ABC1 atypical kinase-like domain-containing protein</fullName>
    </recommendedName>
</protein>
<organism evidence="3 4">
    <name type="scientific">Pleodorina starrii</name>
    <dbReference type="NCBI Taxonomy" id="330485"/>
    <lineage>
        <taxon>Eukaryota</taxon>
        <taxon>Viridiplantae</taxon>
        <taxon>Chlorophyta</taxon>
        <taxon>core chlorophytes</taxon>
        <taxon>Chlorophyceae</taxon>
        <taxon>CS clade</taxon>
        <taxon>Chlamydomonadales</taxon>
        <taxon>Volvocaceae</taxon>
        <taxon>Pleodorina</taxon>
    </lineage>
</organism>
<dbReference type="OrthoDB" id="427480at2759"/>
<dbReference type="InterPro" id="IPR051130">
    <property type="entry name" value="Mito_struct-func_regulator"/>
</dbReference>
<name>A0A9W6BQZ5_9CHLO</name>
<dbReference type="EMBL" id="BRXU01000016">
    <property type="protein sequence ID" value="GLC56528.1"/>
    <property type="molecule type" value="Genomic_DNA"/>
</dbReference>
<feature type="domain" description="ABC1 atypical kinase-like" evidence="2">
    <location>
        <begin position="197"/>
        <end position="455"/>
    </location>
</feature>
<comment type="caution">
    <text evidence="3">The sequence shown here is derived from an EMBL/GenBank/DDBJ whole genome shotgun (WGS) entry which is preliminary data.</text>
</comment>
<proteinExistence type="inferred from homology"/>
<gene>
    <name evidence="3" type="primary">PLEST004069</name>
    <name evidence="3" type="ORF">PLESTB_001117100</name>
</gene>
<reference evidence="3 4" key="1">
    <citation type="journal article" date="2023" name="Commun. Biol.">
        <title>Reorganization of the ancestral sex-determining regions during the evolution of trioecy in Pleodorina starrii.</title>
        <authorList>
            <person name="Takahashi K."/>
            <person name="Suzuki S."/>
            <person name="Kawai-Toyooka H."/>
            <person name="Yamamoto K."/>
            <person name="Hamaji T."/>
            <person name="Ootsuki R."/>
            <person name="Yamaguchi H."/>
            <person name="Kawachi M."/>
            <person name="Higashiyama T."/>
            <person name="Nozaki H."/>
        </authorList>
    </citation>
    <scope>NUCLEOTIDE SEQUENCE [LARGE SCALE GENOMIC DNA]</scope>
    <source>
        <strain evidence="3 4">NIES-4479</strain>
    </source>
</reference>
<evidence type="ECO:0000313" key="4">
    <source>
        <dbReference type="Proteomes" id="UP001165080"/>
    </source>
</evidence>
<dbReference type="AlphaFoldDB" id="A0A9W6BQZ5"/>
<evidence type="ECO:0000259" key="2">
    <source>
        <dbReference type="Pfam" id="PF03109"/>
    </source>
</evidence>
<evidence type="ECO:0000256" key="1">
    <source>
        <dbReference type="ARBA" id="ARBA00009670"/>
    </source>
</evidence>
<dbReference type="InterPro" id="IPR004147">
    <property type="entry name" value="ABC1_dom"/>
</dbReference>
<keyword evidence="4" id="KW-1185">Reference proteome</keyword>
<comment type="similarity">
    <text evidence="1">Belongs to the protein kinase superfamily. ADCK protein kinase family.</text>
</comment>
<dbReference type="PANTHER" id="PTHR43173">
    <property type="entry name" value="ABC1 FAMILY PROTEIN"/>
    <property type="match status" value="1"/>
</dbReference>
<dbReference type="InterPro" id="IPR011009">
    <property type="entry name" value="Kinase-like_dom_sf"/>
</dbReference>
<sequence>MRAIFARAVRYMALLRGASEFAHSSTGSYPLYRGAYVYGYPYAPYGGSVSPVSLPRGAAVAAADARALARRVHAVAVVIVRRLYVAIVASAVMAGAATVASATDTATSLAAAAPRTFRTVLWAVRASLSYKRFQASCYGADTDTDEAYQAALSQLHTYWAKQLLAVCRRNGGVYVKAGQFAAAFGGVPREYRVVLSQLEDRAVPKPYQAVRRALERELGGPARVDALFSSFSRRATAAASLAQVHKAVLADGREVAVKIQYPGLASSVSADLSTMRALASAACALFPDIRLAWLYEELAAKLEVELDFRNEIRNSRRFQSVLSVAGESGRVVVPELHEGLCSSKVLVMEWVEGAKITDVEALQRQGINPRLVGRQLVKLFGELMFVHGYVHGDPHPGNLMVRPKGRSSWLRWLLRGSRRGFEIVVLDHGTYLEVEPRMRQQFCQLWCAAVMHDEATQTDISTDMAGERGGRILPLLLTQRARNVAEERALRERLGIRGFGDMSALLASVSRHLVDLLRVVTVVRAASAALGVTMAERLQIYSGVAARGLPPLTVAPWWRRRRGRREGGGGGQGEDGEVYQHRSFSSLSYRARLRCLLLGLGVWSWSSAIVGRTVGTVVTLLEEALFA</sequence>
<dbReference type="PANTHER" id="PTHR43173:SF28">
    <property type="entry name" value="AARF DOMAIN CONTAINING KINASE 5"/>
    <property type="match status" value="1"/>
</dbReference>
<accession>A0A9W6BQZ5</accession>
<dbReference type="SUPFAM" id="SSF56112">
    <property type="entry name" value="Protein kinase-like (PK-like)"/>
    <property type="match status" value="1"/>
</dbReference>
<dbReference type="Proteomes" id="UP001165080">
    <property type="component" value="Unassembled WGS sequence"/>
</dbReference>